<dbReference type="EMBL" id="PYXZ01000002">
    <property type="protein sequence ID" value="PUA81474.1"/>
    <property type="molecule type" value="Genomic_DNA"/>
</dbReference>
<dbReference type="InterPro" id="IPR016155">
    <property type="entry name" value="Mopterin_synth/thiamin_S_b"/>
</dbReference>
<dbReference type="Pfam" id="PF02597">
    <property type="entry name" value="ThiS"/>
    <property type="match status" value="1"/>
</dbReference>
<reference evidence="1 2" key="1">
    <citation type="submission" date="2018-03" db="EMBL/GenBank/DDBJ databases">
        <authorList>
            <person name="Keele B.F."/>
        </authorList>
    </citation>
    <scope>NUCLEOTIDE SEQUENCE [LARGE SCALE GENOMIC DNA]</scope>
    <source>
        <strain evidence="1 2">IB-3</strain>
    </source>
</reference>
<dbReference type="CDD" id="cd17040">
    <property type="entry name" value="Ubl_MoaD_like"/>
    <property type="match status" value="1"/>
</dbReference>
<accession>A0A2R7YYU4</accession>
<dbReference type="InterPro" id="IPR003749">
    <property type="entry name" value="ThiS/MoaD-like"/>
</dbReference>
<dbReference type="InterPro" id="IPR012675">
    <property type="entry name" value="Beta-grasp_dom_sf"/>
</dbReference>
<gene>
    <name evidence="1" type="ORF">C7S10_05155</name>
</gene>
<evidence type="ECO:0000313" key="1">
    <source>
        <dbReference type="EMBL" id="PUA81474.1"/>
    </source>
</evidence>
<dbReference type="OrthoDB" id="4331766at2"/>
<protein>
    <submittedName>
        <fullName evidence="1">Molybdopterin synthase sulfur carrier subunit</fullName>
    </submittedName>
</protein>
<comment type="caution">
    <text evidence="1">The sequence shown here is derived from an EMBL/GenBank/DDBJ whole genome shotgun (WGS) entry which is preliminary data.</text>
</comment>
<dbReference type="Proteomes" id="UP000244867">
    <property type="component" value="Unassembled WGS sequence"/>
</dbReference>
<dbReference type="Gene3D" id="3.10.20.30">
    <property type="match status" value="1"/>
</dbReference>
<sequence>MTEEYVRIGLVSTSTGRTGAAETTVTARYWAGARSAAGVDADVFDVDGPTTLAEVVRRVLAAHPGADVARTIGVCSVLVDDRPAGTDDPAQVVVAPGASVEFLPPFAGG</sequence>
<name>A0A2R7YYU4_9ACTN</name>
<organism evidence="1 2">
    <name type="scientific">Nocardioides currus</name>
    <dbReference type="NCBI Taxonomy" id="2133958"/>
    <lineage>
        <taxon>Bacteria</taxon>
        <taxon>Bacillati</taxon>
        <taxon>Actinomycetota</taxon>
        <taxon>Actinomycetes</taxon>
        <taxon>Propionibacteriales</taxon>
        <taxon>Nocardioidaceae</taxon>
        <taxon>Nocardioides</taxon>
    </lineage>
</organism>
<dbReference type="AlphaFoldDB" id="A0A2R7YYU4"/>
<keyword evidence="2" id="KW-1185">Reference proteome</keyword>
<evidence type="ECO:0000313" key="2">
    <source>
        <dbReference type="Proteomes" id="UP000244867"/>
    </source>
</evidence>
<dbReference type="SUPFAM" id="SSF54285">
    <property type="entry name" value="MoaD/ThiS"/>
    <property type="match status" value="1"/>
</dbReference>
<proteinExistence type="predicted"/>